<feature type="region of interest" description="Disordered" evidence="1">
    <location>
        <begin position="35"/>
        <end position="147"/>
    </location>
</feature>
<gene>
    <name evidence="2" type="primary">PEF1_2</name>
    <name evidence="2" type="ORF">P7K49_035773</name>
</gene>
<comment type="caution">
    <text evidence="2">The sequence shown here is derived from an EMBL/GenBank/DDBJ whole genome shotgun (WGS) entry which is preliminary data.</text>
</comment>
<dbReference type="Proteomes" id="UP001266305">
    <property type="component" value="Unassembled WGS sequence"/>
</dbReference>
<keyword evidence="3" id="KW-1185">Reference proteome</keyword>
<feature type="compositionally biased region" description="Pro residues" evidence="1">
    <location>
        <begin position="54"/>
        <end position="63"/>
    </location>
</feature>
<sequence length="153" mass="15517">MTYTVYKPSALAAQELQDKCQEHLWVAATLDPPYSRGQYGSRLPPGGGYGSPAPGGPYGPPVGGPCGQPNPGMFPSGTPGGPYGSVAPGGPYGQPPPNSYGAQKLGSYGQGGAPPNVDPRACSRFQSVESNHSGSLHKGGEAGPGQLQLILIQ</sequence>
<proteinExistence type="predicted"/>
<name>A0ABQ9TPN2_SAGOE</name>
<protein>
    <submittedName>
        <fullName evidence="2">Peflin or Penta-EF hand domain-containing protein 1</fullName>
    </submittedName>
</protein>
<reference evidence="2 3" key="1">
    <citation type="submission" date="2023-05" db="EMBL/GenBank/DDBJ databases">
        <title>B98-5 Cell Line De Novo Hybrid Assembly: An Optical Mapping Approach.</title>
        <authorList>
            <person name="Kananen K."/>
            <person name="Auerbach J.A."/>
            <person name="Kautto E."/>
            <person name="Blachly J.S."/>
        </authorList>
    </citation>
    <scope>NUCLEOTIDE SEQUENCE [LARGE SCALE GENOMIC DNA]</scope>
    <source>
        <strain evidence="2">B95-8</strain>
        <tissue evidence="2">Cell line</tissue>
    </source>
</reference>
<dbReference type="EMBL" id="JASSZA010000020">
    <property type="protein sequence ID" value="KAK2086348.1"/>
    <property type="molecule type" value="Genomic_DNA"/>
</dbReference>
<evidence type="ECO:0000313" key="2">
    <source>
        <dbReference type="EMBL" id="KAK2086348.1"/>
    </source>
</evidence>
<organism evidence="2 3">
    <name type="scientific">Saguinus oedipus</name>
    <name type="common">Cotton-top tamarin</name>
    <name type="synonym">Oedipomidas oedipus</name>
    <dbReference type="NCBI Taxonomy" id="9490"/>
    <lineage>
        <taxon>Eukaryota</taxon>
        <taxon>Metazoa</taxon>
        <taxon>Chordata</taxon>
        <taxon>Craniata</taxon>
        <taxon>Vertebrata</taxon>
        <taxon>Euteleostomi</taxon>
        <taxon>Mammalia</taxon>
        <taxon>Eutheria</taxon>
        <taxon>Euarchontoglires</taxon>
        <taxon>Primates</taxon>
        <taxon>Haplorrhini</taxon>
        <taxon>Platyrrhini</taxon>
        <taxon>Cebidae</taxon>
        <taxon>Callitrichinae</taxon>
        <taxon>Saguinus</taxon>
    </lineage>
</organism>
<evidence type="ECO:0000256" key="1">
    <source>
        <dbReference type="SAM" id="MobiDB-lite"/>
    </source>
</evidence>
<feature type="compositionally biased region" description="Polar residues" evidence="1">
    <location>
        <begin position="124"/>
        <end position="134"/>
    </location>
</feature>
<evidence type="ECO:0000313" key="3">
    <source>
        <dbReference type="Proteomes" id="UP001266305"/>
    </source>
</evidence>
<accession>A0ABQ9TPN2</accession>